<keyword evidence="3" id="KW-1185">Reference proteome</keyword>
<evidence type="ECO:0000313" key="2">
    <source>
        <dbReference type="EMBL" id="THU39519.1"/>
    </source>
</evidence>
<dbReference type="RefSeq" id="WP_136577651.1">
    <property type="nucleotide sequence ID" value="NZ_STFF01000003.1"/>
</dbReference>
<organism evidence="2 3">
    <name type="scientific">Niastella caeni</name>
    <dbReference type="NCBI Taxonomy" id="2569763"/>
    <lineage>
        <taxon>Bacteria</taxon>
        <taxon>Pseudomonadati</taxon>
        <taxon>Bacteroidota</taxon>
        <taxon>Chitinophagia</taxon>
        <taxon>Chitinophagales</taxon>
        <taxon>Chitinophagaceae</taxon>
        <taxon>Niastella</taxon>
    </lineage>
</organism>
<evidence type="ECO:0008006" key="4">
    <source>
        <dbReference type="Google" id="ProtNLM"/>
    </source>
</evidence>
<reference evidence="2 3" key="1">
    <citation type="submission" date="2019-04" db="EMBL/GenBank/DDBJ databases">
        <title>Niastella caeni sp. nov., isolated from activated sludge.</title>
        <authorList>
            <person name="Sheng M."/>
        </authorList>
    </citation>
    <scope>NUCLEOTIDE SEQUENCE [LARGE SCALE GENOMIC DNA]</scope>
    <source>
        <strain evidence="2 3">HX-2-15</strain>
    </source>
</reference>
<protein>
    <recommendedName>
        <fullName evidence="4">DUF2809 domain-containing protein</fullName>
    </recommendedName>
</protein>
<feature type="transmembrane region" description="Helical" evidence="1">
    <location>
        <begin position="40"/>
        <end position="58"/>
    </location>
</feature>
<accession>A0A4S8HXK6</accession>
<feature type="transmembrane region" description="Helical" evidence="1">
    <location>
        <begin position="104"/>
        <end position="127"/>
    </location>
</feature>
<keyword evidence="1" id="KW-1133">Transmembrane helix</keyword>
<keyword evidence="1" id="KW-0472">Membrane</keyword>
<name>A0A4S8HXK6_9BACT</name>
<evidence type="ECO:0000256" key="1">
    <source>
        <dbReference type="SAM" id="Phobius"/>
    </source>
</evidence>
<evidence type="ECO:0000313" key="3">
    <source>
        <dbReference type="Proteomes" id="UP000306918"/>
    </source>
</evidence>
<gene>
    <name evidence="2" type="ORF">FAM09_13525</name>
</gene>
<dbReference type="AlphaFoldDB" id="A0A4S8HXK6"/>
<sequence>MTFKFNNWTKALLVFICLIASVYGFMIKLPSGFRRYDKELHAAFYFLAAGFLNVLFTNGKLTRHILIFIILYVFSISIEHAQAYSNRFFRVRIHGRYDPEDVKYNLRGLIAYSVLWITYRLSLTAYYKLTPRETASKQG</sequence>
<proteinExistence type="predicted"/>
<feature type="transmembrane region" description="Helical" evidence="1">
    <location>
        <begin position="65"/>
        <end position="84"/>
    </location>
</feature>
<dbReference type="EMBL" id="STFF01000003">
    <property type="protein sequence ID" value="THU39519.1"/>
    <property type="molecule type" value="Genomic_DNA"/>
</dbReference>
<comment type="caution">
    <text evidence="2">The sequence shown here is derived from an EMBL/GenBank/DDBJ whole genome shotgun (WGS) entry which is preliminary data.</text>
</comment>
<keyword evidence="1" id="KW-0812">Transmembrane</keyword>
<dbReference type="OrthoDB" id="672453at2"/>
<dbReference type="Proteomes" id="UP000306918">
    <property type="component" value="Unassembled WGS sequence"/>
</dbReference>